<feature type="non-terminal residue" evidence="1">
    <location>
        <position position="227"/>
    </location>
</feature>
<accession>A0A9W6ZHI8</accession>
<comment type="caution">
    <text evidence="1">The sequence shown here is derived from an EMBL/GenBank/DDBJ whole genome shotgun (WGS) entry which is preliminary data.</text>
</comment>
<keyword evidence="2" id="KW-1185">Reference proteome</keyword>
<organism evidence="1 2">
    <name type="scientific">Triparma retinervis</name>
    <dbReference type="NCBI Taxonomy" id="2557542"/>
    <lineage>
        <taxon>Eukaryota</taxon>
        <taxon>Sar</taxon>
        <taxon>Stramenopiles</taxon>
        <taxon>Ochrophyta</taxon>
        <taxon>Bolidophyceae</taxon>
        <taxon>Parmales</taxon>
        <taxon>Triparmaceae</taxon>
        <taxon>Triparma</taxon>
    </lineage>
</organism>
<evidence type="ECO:0000313" key="2">
    <source>
        <dbReference type="Proteomes" id="UP001165082"/>
    </source>
</evidence>
<reference evidence="1" key="1">
    <citation type="submission" date="2022-07" db="EMBL/GenBank/DDBJ databases">
        <title>Genome analysis of Parmales, a sister group of diatoms, reveals the evolutionary specialization of diatoms from phago-mixotrophs to photoautotrophs.</title>
        <authorList>
            <person name="Ban H."/>
            <person name="Sato S."/>
            <person name="Yoshikawa S."/>
            <person name="Kazumasa Y."/>
            <person name="Nakamura Y."/>
            <person name="Ichinomiya M."/>
            <person name="Saitoh K."/>
            <person name="Sato N."/>
            <person name="Blanc-Mathieu R."/>
            <person name="Endo H."/>
            <person name="Kuwata A."/>
            <person name="Ogata H."/>
        </authorList>
    </citation>
    <scope>NUCLEOTIDE SEQUENCE</scope>
</reference>
<evidence type="ECO:0000313" key="1">
    <source>
        <dbReference type="EMBL" id="GMH50155.1"/>
    </source>
</evidence>
<sequence length="227" mass="24663">MVTNYLTTPPVADLNMALDALRSLALLFPSPLPNSHKASIETALSTAKSTLLDNTTNKDILSKACMVISNFNLLLSTQSSPPTIIGTYGSTPMVAIALLRGYVATYPFETVSSSLTVILNFYKSFSGFDVDVSIRFYALQATELLFSRFYGLNKDGPIPSSPTNLAYLEASGEIMDSVIMCSWENVGKSINQVLGSLFEIIVKIQVAFGDNLERTTAQAMKQPNHSK</sequence>
<dbReference type="Proteomes" id="UP001165082">
    <property type="component" value="Unassembled WGS sequence"/>
</dbReference>
<dbReference type="AlphaFoldDB" id="A0A9W6ZHI8"/>
<protein>
    <submittedName>
        <fullName evidence="1">Uncharacterized protein</fullName>
    </submittedName>
</protein>
<dbReference type="EMBL" id="BRXZ01003221">
    <property type="protein sequence ID" value="GMH50155.1"/>
    <property type="molecule type" value="Genomic_DNA"/>
</dbReference>
<proteinExistence type="predicted"/>
<name>A0A9W6ZHI8_9STRA</name>
<gene>
    <name evidence="1" type="ORF">TrRE_jg12043</name>
</gene>